<feature type="transmembrane region" description="Helical" evidence="1">
    <location>
        <begin position="110"/>
        <end position="131"/>
    </location>
</feature>
<proteinExistence type="predicted"/>
<dbReference type="AlphaFoldDB" id="A0A117I586"/>
<keyword evidence="1" id="KW-1133">Transmembrane helix</keyword>
<dbReference type="RefSeq" id="WP_062828809.1">
    <property type="nucleotide sequence ID" value="NZ_BCSX01000021.1"/>
</dbReference>
<evidence type="ECO:0000256" key="1">
    <source>
        <dbReference type="SAM" id="Phobius"/>
    </source>
</evidence>
<reference evidence="3" key="1">
    <citation type="journal article" date="2016" name="Genome Announc.">
        <title>Draft Genome Sequences of Five Rapidly Growing Mycobacterium Species, M. thermoresistibile, M. fortuitum subsp. acetamidolyticum, M. canariasense, M. brisbanense, and M. novocastrense.</title>
        <authorList>
            <person name="Katahira K."/>
            <person name="Ogura Y."/>
            <person name="Gotoh Y."/>
            <person name="Hayashi T."/>
        </authorList>
    </citation>
    <scope>NUCLEOTIDE SEQUENCE [LARGE SCALE GENOMIC DNA]</scope>
    <source>
        <strain evidence="3">JCM15654</strain>
    </source>
</reference>
<protein>
    <submittedName>
        <fullName evidence="2">Uncharacterized protein</fullName>
    </submittedName>
</protein>
<dbReference type="Proteomes" id="UP000069620">
    <property type="component" value="Unassembled WGS sequence"/>
</dbReference>
<dbReference type="EMBL" id="BCSX01000021">
    <property type="protein sequence ID" value="GAS88128.1"/>
    <property type="molecule type" value="Genomic_DNA"/>
</dbReference>
<keyword evidence="1" id="KW-0472">Membrane</keyword>
<dbReference type="OrthoDB" id="4617788at2"/>
<keyword evidence="3" id="KW-1185">Reference proteome</keyword>
<dbReference type="STRING" id="146020.RMCB_2224"/>
<organism evidence="2 3">
    <name type="scientific">Mycolicibacterium brisbanense</name>
    <dbReference type="NCBI Taxonomy" id="146020"/>
    <lineage>
        <taxon>Bacteria</taxon>
        <taxon>Bacillati</taxon>
        <taxon>Actinomycetota</taxon>
        <taxon>Actinomycetes</taxon>
        <taxon>Mycobacteriales</taxon>
        <taxon>Mycobacteriaceae</taxon>
        <taxon>Mycolicibacterium</taxon>
    </lineage>
</organism>
<gene>
    <name evidence="2" type="ORF">RMCB_2224</name>
</gene>
<evidence type="ECO:0000313" key="2">
    <source>
        <dbReference type="EMBL" id="GAS88128.1"/>
    </source>
</evidence>
<evidence type="ECO:0000313" key="3">
    <source>
        <dbReference type="Proteomes" id="UP000069620"/>
    </source>
</evidence>
<sequence length="141" mass="15325">MSSALFGNLAIIALVALLAFATCMFVYTIRLRNQPSSPLAEEVGGTKAVLRKLRKREPMSEEEIDFAARTIANRSSPMAFSIPAAIFSLGCFYVLGSLEQLHGATPSERTFLGVIPMISSINITAQILRVAKLRKRLPKAG</sequence>
<name>A0A117I586_9MYCO</name>
<feature type="transmembrane region" description="Helical" evidence="1">
    <location>
        <begin position="78"/>
        <end position="98"/>
    </location>
</feature>
<feature type="transmembrane region" description="Helical" evidence="1">
    <location>
        <begin position="6"/>
        <end position="29"/>
    </location>
</feature>
<accession>A0A117I586</accession>
<comment type="caution">
    <text evidence="2">The sequence shown here is derived from an EMBL/GenBank/DDBJ whole genome shotgun (WGS) entry which is preliminary data.</text>
</comment>
<reference evidence="3" key="2">
    <citation type="submission" date="2016-02" db="EMBL/GenBank/DDBJ databases">
        <title>Draft genome sequence of five rapidly growing Mycobacterium species.</title>
        <authorList>
            <person name="Katahira K."/>
            <person name="Gotou Y."/>
            <person name="Iida K."/>
            <person name="Ogura Y."/>
            <person name="Hayashi T."/>
        </authorList>
    </citation>
    <scope>NUCLEOTIDE SEQUENCE [LARGE SCALE GENOMIC DNA]</scope>
    <source>
        <strain evidence="3">JCM15654</strain>
    </source>
</reference>
<keyword evidence="1" id="KW-0812">Transmembrane</keyword>